<dbReference type="Proteomes" id="UP000245591">
    <property type="component" value="Unassembled WGS sequence"/>
</dbReference>
<feature type="compositionally biased region" description="Low complexity" evidence="1">
    <location>
        <begin position="8"/>
        <end position="22"/>
    </location>
</feature>
<evidence type="ECO:0000256" key="1">
    <source>
        <dbReference type="SAM" id="MobiDB-lite"/>
    </source>
</evidence>
<feature type="compositionally biased region" description="Basic and acidic residues" evidence="1">
    <location>
        <begin position="173"/>
        <end position="186"/>
    </location>
</feature>
<dbReference type="AlphaFoldDB" id="A0A2U1IVG2"/>
<keyword evidence="3" id="KW-1185">Reference proteome</keyword>
<comment type="caution">
    <text evidence="2">The sequence shown here is derived from an EMBL/GenBank/DDBJ whole genome shotgun (WGS) entry which is preliminary data.</text>
</comment>
<feature type="region of interest" description="Disordered" evidence="1">
    <location>
        <begin position="164"/>
        <end position="186"/>
    </location>
</feature>
<gene>
    <name evidence="2" type="ORF">BB558_007365</name>
</gene>
<reference evidence="2 3" key="1">
    <citation type="journal article" date="2018" name="MBio">
        <title>Comparative Genomics Reveals the Core Gene Toolbox for the Fungus-Insect Symbiosis.</title>
        <authorList>
            <person name="Wang Y."/>
            <person name="Stata M."/>
            <person name="Wang W."/>
            <person name="Stajich J.E."/>
            <person name="White M.M."/>
            <person name="Moncalvo J.M."/>
        </authorList>
    </citation>
    <scope>NUCLEOTIDE SEQUENCE [LARGE SCALE GENOMIC DNA]</scope>
    <source>
        <strain evidence="2 3">AUS-126-30</strain>
    </source>
</reference>
<evidence type="ECO:0000313" key="2">
    <source>
        <dbReference type="EMBL" id="PVZ96712.1"/>
    </source>
</evidence>
<evidence type="ECO:0000313" key="3">
    <source>
        <dbReference type="Proteomes" id="UP000245591"/>
    </source>
</evidence>
<sequence length="186" mass="21449">MNNEQTTIESLLIKSKSSPKSSKTNKETETSKIMLKRFIKGFMPPKMNPTKQQVLDLARVGIHIEDISREFCSSAQDLTRLAFSYAHRWKKARRTLIAQNSGFDWDIAVNILENGYKLPMTQEPSDTQKKNSICHQCNQWHRHYGDKQDLTVLGLNSDKKLRSQGMHQNGGDQVHEGHDTTLRFYE</sequence>
<accession>A0A2U1IVG2</accession>
<feature type="region of interest" description="Disordered" evidence="1">
    <location>
        <begin position="1"/>
        <end position="29"/>
    </location>
</feature>
<protein>
    <submittedName>
        <fullName evidence="2">Uncharacterized protein</fullName>
    </submittedName>
</protein>
<dbReference type="EMBL" id="MBFU01001162">
    <property type="protein sequence ID" value="PVZ96712.1"/>
    <property type="molecule type" value="Genomic_DNA"/>
</dbReference>
<organism evidence="2 3">
    <name type="scientific">Smittium angustum</name>
    <dbReference type="NCBI Taxonomy" id="133377"/>
    <lineage>
        <taxon>Eukaryota</taxon>
        <taxon>Fungi</taxon>
        <taxon>Fungi incertae sedis</taxon>
        <taxon>Zoopagomycota</taxon>
        <taxon>Kickxellomycotina</taxon>
        <taxon>Harpellomycetes</taxon>
        <taxon>Harpellales</taxon>
        <taxon>Legeriomycetaceae</taxon>
        <taxon>Smittium</taxon>
    </lineage>
</organism>
<proteinExistence type="predicted"/>
<name>A0A2U1IVG2_SMIAN</name>